<feature type="region of interest" description="Disordered" evidence="1">
    <location>
        <begin position="135"/>
        <end position="205"/>
    </location>
</feature>
<reference evidence="2 3" key="1">
    <citation type="journal article" date="2012" name="New Phytol.">
        <title>Insight into trade-off between wood decay and parasitism from the genome of a fungal forest pathogen.</title>
        <authorList>
            <person name="Olson A."/>
            <person name="Aerts A."/>
            <person name="Asiegbu F."/>
            <person name="Belbahri L."/>
            <person name="Bouzid O."/>
            <person name="Broberg A."/>
            <person name="Canback B."/>
            <person name="Coutinho P.M."/>
            <person name="Cullen D."/>
            <person name="Dalman K."/>
            <person name="Deflorio G."/>
            <person name="van Diepen L.T."/>
            <person name="Dunand C."/>
            <person name="Duplessis S."/>
            <person name="Durling M."/>
            <person name="Gonthier P."/>
            <person name="Grimwood J."/>
            <person name="Fossdal C.G."/>
            <person name="Hansson D."/>
            <person name="Henrissat B."/>
            <person name="Hietala A."/>
            <person name="Himmelstrand K."/>
            <person name="Hoffmeister D."/>
            <person name="Hogberg N."/>
            <person name="James T.Y."/>
            <person name="Karlsson M."/>
            <person name="Kohler A."/>
            <person name="Kues U."/>
            <person name="Lee Y.H."/>
            <person name="Lin Y.C."/>
            <person name="Lind M."/>
            <person name="Lindquist E."/>
            <person name="Lombard V."/>
            <person name="Lucas S."/>
            <person name="Lunden K."/>
            <person name="Morin E."/>
            <person name="Murat C."/>
            <person name="Park J."/>
            <person name="Raffaello T."/>
            <person name="Rouze P."/>
            <person name="Salamov A."/>
            <person name="Schmutz J."/>
            <person name="Solheim H."/>
            <person name="Stahlberg J."/>
            <person name="Velez H."/>
            <person name="de Vries R.P."/>
            <person name="Wiebenga A."/>
            <person name="Woodward S."/>
            <person name="Yakovlev I."/>
            <person name="Garbelotto M."/>
            <person name="Martin F."/>
            <person name="Grigoriev I.V."/>
            <person name="Stenlid J."/>
        </authorList>
    </citation>
    <scope>NUCLEOTIDE SEQUENCE [LARGE SCALE GENOMIC DNA]</scope>
    <source>
        <strain evidence="2 3">TC 32-1</strain>
    </source>
</reference>
<dbReference type="RefSeq" id="XP_009542002.1">
    <property type="nucleotide sequence ID" value="XM_009543707.1"/>
</dbReference>
<evidence type="ECO:0000256" key="1">
    <source>
        <dbReference type="SAM" id="MobiDB-lite"/>
    </source>
</evidence>
<dbReference type="AlphaFoldDB" id="W4KGZ0"/>
<dbReference type="KEGG" id="hir:HETIRDRAFT_168611"/>
<sequence>MDTSAATHASQDWIALGSQDSVVPTPDCDTFPTPDLHTGLDFSRDLYAPWEPEYKVFEIVWVSVAAVSWISRSGIRGIELLLIVIWFQAARDAALMAFGGWDDDDTPADSSSERAFSVLDSPSFSAHALSIDRAPSPGHARGEVHTCRTSGKSRKRQALPEDYFSEGTRPRKRSKAAAHEAATSGAQTEAAQVSQSGPTLQAEVKASLESTNISNKYHDEDDLLTEVPQVEAIPSTSARPSPQLAEEAGILFLPVEEEAGVEDEEPSDNTREGDDGAHESSGGDGEAHVEARSQSGENKKDAGNDAGDGASDKDEESSQKKKRGVFCEVHNKFFADRSSFARHRRTTEGHPQYQGKVKCEWCGTLVSRGDAMKRHLSDTCRGRHRDLVE</sequence>
<evidence type="ECO:0000313" key="2">
    <source>
        <dbReference type="EMBL" id="ETW85117.1"/>
    </source>
</evidence>
<name>W4KGZ0_HETIT</name>
<dbReference type="EMBL" id="KI925455">
    <property type="protein sequence ID" value="ETW85117.1"/>
    <property type="molecule type" value="Genomic_DNA"/>
</dbReference>
<keyword evidence="3" id="KW-1185">Reference proteome</keyword>
<gene>
    <name evidence="2" type="ORF">HETIRDRAFT_168611</name>
</gene>
<feature type="compositionally biased region" description="Basic and acidic residues" evidence="1">
    <location>
        <begin position="310"/>
        <end position="319"/>
    </location>
</feature>
<dbReference type="HOGENOM" id="CLU_709921_0_0_1"/>
<dbReference type="OrthoDB" id="8922241at2759"/>
<feature type="region of interest" description="Disordered" evidence="1">
    <location>
        <begin position="256"/>
        <end position="322"/>
    </location>
</feature>
<feature type="compositionally biased region" description="Basic and acidic residues" evidence="1">
    <location>
        <begin position="268"/>
        <end position="278"/>
    </location>
</feature>
<accession>W4KGZ0</accession>
<feature type="compositionally biased region" description="Acidic residues" evidence="1">
    <location>
        <begin position="256"/>
        <end position="267"/>
    </location>
</feature>
<protein>
    <submittedName>
        <fullName evidence="2">Uncharacterized protein</fullName>
    </submittedName>
</protein>
<organism evidence="2 3">
    <name type="scientific">Heterobasidion irregulare (strain TC 32-1)</name>
    <dbReference type="NCBI Taxonomy" id="747525"/>
    <lineage>
        <taxon>Eukaryota</taxon>
        <taxon>Fungi</taxon>
        <taxon>Dikarya</taxon>
        <taxon>Basidiomycota</taxon>
        <taxon>Agaricomycotina</taxon>
        <taxon>Agaricomycetes</taxon>
        <taxon>Russulales</taxon>
        <taxon>Bondarzewiaceae</taxon>
        <taxon>Heterobasidion</taxon>
        <taxon>Heterobasidion annosum species complex</taxon>
    </lineage>
</organism>
<dbReference type="GeneID" id="20668172"/>
<dbReference type="InParanoid" id="W4KGZ0"/>
<proteinExistence type="predicted"/>
<feature type="compositionally biased region" description="Polar residues" evidence="1">
    <location>
        <begin position="184"/>
        <end position="199"/>
    </location>
</feature>
<feature type="compositionally biased region" description="Basic and acidic residues" evidence="1">
    <location>
        <begin position="285"/>
        <end position="303"/>
    </location>
</feature>
<dbReference type="Gene3D" id="3.30.160.60">
    <property type="entry name" value="Classic Zinc Finger"/>
    <property type="match status" value="1"/>
</dbReference>
<evidence type="ECO:0000313" key="3">
    <source>
        <dbReference type="Proteomes" id="UP000030671"/>
    </source>
</evidence>
<dbReference type="Proteomes" id="UP000030671">
    <property type="component" value="Unassembled WGS sequence"/>
</dbReference>